<proteinExistence type="predicted"/>
<reference evidence="2" key="1">
    <citation type="submission" date="2022-04" db="EMBL/GenBank/DDBJ databases">
        <title>A functionally conserved STORR gene fusion in Papaver species that diverged 16.8 million years ago.</title>
        <authorList>
            <person name="Catania T."/>
        </authorList>
    </citation>
    <scope>NUCLEOTIDE SEQUENCE</scope>
    <source>
        <strain evidence="2">S-188037</strain>
    </source>
</reference>
<accession>A0AAD4SGL7</accession>
<dbReference type="SMART" id="SM00579">
    <property type="entry name" value="FBD"/>
    <property type="match status" value="1"/>
</dbReference>
<dbReference type="InterPro" id="IPR006566">
    <property type="entry name" value="FBD"/>
</dbReference>
<dbReference type="Proteomes" id="UP001202328">
    <property type="component" value="Unassembled WGS sequence"/>
</dbReference>
<sequence length="219" mass="24964">MSIKIDDRLDNTLVVHSFPSLVDADIRLGHTMDDDGLNAVLSFLNKLSNVKRLRVTGYIFEDLETANLLSTSLFAFTNLITLEVSIIKAEQVRPLFTFLQFSPNLESLIFGGVLIIDKANKDALAVDVVPHCLLMNLKSIKFQNFEGQRNELDLVKLFLKNAGVLQTVTIEIYSKKKTHSAKDVEDFNKKIMRQFLKFKWASTNCLVKLSRSRYSYQNQ</sequence>
<protein>
    <recommendedName>
        <fullName evidence="1">FBD domain-containing protein</fullName>
    </recommendedName>
</protein>
<dbReference type="SUPFAM" id="SSF52047">
    <property type="entry name" value="RNI-like"/>
    <property type="match status" value="1"/>
</dbReference>
<feature type="domain" description="FBD" evidence="1">
    <location>
        <begin position="131"/>
        <end position="210"/>
    </location>
</feature>
<evidence type="ECO:0000313" key="2">
    <source>
        <dbReference type="EMBL" id="KAI3907552.1"/>
    </source>
</evidence>
<evidence type="ECO:0000313" key="3">
    <source>
        <dbReference type="Proteomes" id="UP001202328"/>
    </source>
</evidence>
<dbReference type="Pfam" id="PF08387">
    <property type="entry name" value="FBD"/>
    <property type="match status" value="1"/>
</dbReference>
<dbReference type="PANTHER" id="PTHR31900">
    <property type="entry name" value="F-BOX/RNI SUPERFAMILY PROTEIN-RELATED"/>
    <property type="match status" value="1"/>
</dbReference>
<dbReference type="EMBL" id="JAJJMB010010581">
    <property type="protein sequence ID" value="KAI3907552.1"/>
    <property type="molecule type" value="Genomic_DNA"/>
</dbReference>
<dbReference type="InterPro" id="IPR050232">
    <property type="entry name" value="FBL13/AtMIF1-like"/>
</dbReference>
<dbReference type="PANTHER" id="PTHR31900:SF27">
    <property type="entry name" value="FBD DOMAIN-CONTAINING PROTEIN"/>
    <property type="match status" value="1"/>
</dbReference>
<name>A0AAD4SGL7_9MAGN</name>
<gene>
    <name evidence="2" type="ORF">MKW98_016196</name>
</gene>
<evidence type="ECO:0000259" key="1">
    <source>
        <dbReference type="SMART" id="SM00579"/>
    </source>
</evidence>
<dbReference type="AlphaFoldDB" id="A0AAD4SGL7"/>
<keyword evidence="3" id="KW-1185">Reference proteome</keyword>
<organism evidence="2 3">
    <name type="scientific">Papaver atlanticum</name>
    <dbReference type="NCBI Taxonomy" id="357466"/>
    <lineage>
        <taxon>Eukaryota</taxon>
        <taxon>Viridiplantae</taxon>
        <taxon>Streptophyta</taxon>
        <taxon>Embryophyta</taxon>
        <taxon>Tracheophyta</taxon>
        <taxon>Spermatophyta</taxon>
        <taxon>Magnoliopsida</taxon>
        <taxon>Ranunculales</taxon>
        <taxon>Papaveraceae</taxon>
        <taxon>Papaveroideae</taxon>
        <taxon>Papaver</taxon>
    </lineage>
</organism>
<comment type="caution">
    <text evidence="2">The sequence shown here is derived from an EMBL/GenBank/DDBJ whole genome shotgun (WGS) entry which is preliminary data.</text>
</comment>